<gene>
    <name evidence="1" type="ORF">PLAN_20002</name>
</gene>
<name>A0A6J7ZKD2_PLARU</name>
<evidence type="ECO:0000313" key="2">
    <source>
        <dbReference type="Proteomes" id="UP000196521"/>
    </source>
</evidence>
<keyword evidence="2" id="KW-1185">Reference proteome</keyword>
<dbReference type="AlphaFoldDB" id="A0A6J7ZKD2"/>
<proteinExistence type="predicted"/>
<sequence>MVIAVARPIRTKSDAAKLDGEVFLSGVPSPPSPPCTGG</sequence>
<accession>A0A6J7ZKD2</accession>
<dbReference type="EMBL" id="CZCZ02000012">
    <property type="protein sequence ID" value="CAC5342489.1"/>
    <property type="molecule type" value="Genomic_DNA"/>
</dbReference>
<dbReference type="Proteomes" id="UP000196521">
    <property type="component" value="Chromosome"/>
</dbReference>
<reference evidence="1" key="1">
    <citation type="submission" date="2020-05" db="EMBL/GenBank/DDBJ databases">
        <authorList>
            <consortium name="Genoscope - CEA"/>
            <person name="William W."/>
        </authorList>
    </citation>
    <scope>NUCLEOTIDE SEQUENCE [LARGE SCALE GENOMIC DNA]</scope>
    <source>
        <strain evidence="1">PCC 7821</strain>
    </source>
</reference>
<comment type="caution">
    <text evidence="1">The sequence shown here is derived from an EMBL/GenBank/DDBJ whole genome shotgun (WGS) entry which is preliminary data.</text>
</comment>
<organism evidence="1 2">
    <name type="scientific">Planktothrix rubescens CCAP 1459/22</name>
    <dbReference type="NCBI Taxonomy" id="329571"/>
    <lineage>
        <taxon>Bacteria</taxon>
        <taxon>Bacillati</taxon>
        <taxon>Cyanobacteriota</taxon>
        <taxon>Cyanophyceae</taxon>
        <taxon>Oscillatoriophycideae</taxon>
        <taxon>Oscillatoriales</taxon>
        <taxon>Microcoleaceae</taxon>
        <taxon>Planktothrix</taxon>
    </lineage>
</organism>
<protein>
    <submittedName>
        <fullName evidence="1">Uncharacterized protein</fullName>
    </submittedName>
</protein>
<dbReference type="EMBL" id="LR812490">
    <property type="protein sequence ID" value="CAC5342489.1"/>
    <property type="molecule type" value="Genomic_DNA"/>
</dbReference>
<evidence type="ECO:0000313" key="1">
    <source>
        <dbReference type="EMBL" id="CAC5342489.1"/>
    </source>
</evidence>